<organism evidence="2 3">
    <name type="scientific">Chlamydomonas schloesseri</name>
    <dbReference type="NCBI Taxonomy" id="2026947"/>
    <lineage>
        <taxon>Eukaryota</taxon>
        <taxon>Viridiplantae</taxon>
        <taxon>Chlorophyta</taxon>
        <taxon>core chlorophytes</taxon>
        <taxon>Chlorophyceae</taxon>
        <taxon>CS clade</taxon>
        <taxon>Chlamydomonadales</taxon>
        <taxon>Chlamydomonadaceae</taxon>
        <taxon>Chlamydomonas</taxon>
    </lineage>
</organism>
<keyword evidence="3" id="KW-1185">Reference proteome</keyword>
<dbReference type="AlphaFoldDB" id="A0A835SXF9"/>
<feature type="compositionally biased region" description="Low complexity" evidence="1">
    <location>
        <begin position="360"/>
        <end position="387"/>
    </location>
</feature>
<protein>
    <submittedName>
        <fullName evidence="2">Uncharacterized protein</fullName>
    </submittedName>
</protein>
<name>A0A835SXF9_9CHLO</name>
<evidence type="ECO:0000313" key="2">
    <source>
        <dbReference type="EMBL" id="KAG2434918.1"/>
    </source>
</evidence>
<evidence type="ECO:0000256" key="1">
    <source>
        <dbReference type="SAM" id="MobiDB-lite"/>
    </source>
</evidence>
<reference evidence="2" key="1">
    <citation type="journal article" date="2020" name="bioRxiv">
        <title>Comparative genomics of Chlamydomonas.</title>
        <authorList>
            <person name="Craig R.J."/>
            <person name="Hasan A.R."/>
            <person name="Ness R.W."/>
            <person name="Keightley P.D."/>
        </authorList>
    </citation>
    <scope>NUCLEOTIDE SEQUENCE</scope>
    <source>
        <strain evidence="2">CCAP 11/173</strain>
    </source>
</reference>
<dbReference type="OrthoDB" id="538515at2759"/>
<sequence length="446" mass="46051">MAVVLRGWPGVVVCKAAGGLSCSAARPQGQLKPAPETPPLGTWCVQALVAELAPLSAEQLRQAAAARPDELLDSGFLFWLRDQERRAGLPGMAAALGQGQGGSPPSAELREAAARLGQELTLMREWVEEQANRKLLPSLASSLAYANLKQWRQETGKQAPRVAKGVDLDQLYRLGEEEEKKLRESLGAGGFGSGPRKGPATRSAIEEFTKHNKAYADLAAGAMARVRSRFMGFQDDGSDGGSGVGGSDGEGVSGAAQAVLRALLHGMGSTEERATFLPDAFTPPGLQIPPEAEGGKPSFVVTSPEALTAAIRARQAALSAQPAAAAATPAAEGAGSGASGATGGPAAGDDAAAIKARWRPGQGRTAPAAAAGADAASPQGAQAPQAQPQPLLGALRSNELQKLPCGQAEADVLRELAELVEEYDRAVFSRKTPLERMGHSSAPWLM</sequence>
<dbReference type="Proteomes" id="UP000613740">
    <property type="component" value="Unassembled WGS sequence"/>
</dbReference>
<gene>
    <name evidence="2" type="ORF">HYH02_012116</name>
</gene>
<accession>A0A835SXF9</accession>
<dbReference type="EMBL" id="JAEHOD010000055">
    <property type="protein sequence ID" value="KAG2434918.1"/>
    <property type="molecule type" value="Genomic_DNA"/>
</dbReference>
<feature type="region of interest" description="Disordered" evidence="1">
    <location>
        <begin position="359"/>
        <end position="387"/>
    </location>
</feature>
<evidence type="ECO:0000313" key="3">
    <source>
        <dbReference type="Proteomes" id="UP000613740"/>
    </source>
</evidence>
<proteinExistence type="predicted"/>
<comment type="caution">
    <text evidence="2">The sequence shown here is derived from an EMBL/GenBank/DDBJ whole genome shotgun (WGS) entry which is preliminary data.</text>
</comment>